<evidence type="ECO:0000256" key="1">
    <source>
        <dbReference type="ARBA" id="ARBA00001946"/>
    </source>
</evidence>
<dbReference type="EMBL" id="BAABJZ010000107">
    <property type="protein sequence ID" value="GAA4903761.1"/>
    <property type="molecule type" value="Genomic_DNA"/>
</dbReference>
<evidence type="ECO:0000313" key="5">
    <source>
        <dbReference type="Proteomes" id="UP001499988"/>
    </source>
</evidence>
<dbReference type="RefSeq" id="WP_345337546.1">
    <property type="nucleotide sequence ID" value="NZ_BAABJZ010000107.1"/>
</dbReference>
<reference evidence="5" key="1">
    <citation type="journal article" date="2019" name="Int. J. Syst. Evol. Microbiol.">
        <title>The Global Catalogue of Microorganisms (GCM) 10K type strain sequencing project: providing services to taxonomists for standard genome sequencing and annotation.</title>
        <authorList>
            <consortium name="The Broad Institute Genomics Platform"/>
            <consortium name="The Broad Institute Genome Sequencing Center for Infectious Disease"/>
            <person name="Wu L."/>
            <person name="Ma J."/>
        </authorList>
    </citation>
    <scope>NUCLEOTIDE SEQUENCE [LARGE SCALE GENOMIC DNA]</scope>
    <source>
        <strain evidence="5">JCM 18401</strain>
    </source>
</reference>
<dbReference type="SUPFAM" id="SSF55811">
    <property type="entry name" value="Nudix"/>
    <property type="match status" value="1"/>
</dbReference>
<proteinExistence type="predicted"/>
<sequence length="153" mass="17431">MTRRFLPHVTVACVIHYQSQFLLVEERIDGQRVFNQPAGHLEPNETLLSACQREIQEETGLDLTPDGFVNVYQFIAADQTPFIRFTFACQTTGIHPTQPQDPQIDACHWLSLAQIQTRQLPLRGPLVLQSIHDVIRGQISPIEQALHNRLIRA</sequence>
<dbReference type="PROSITE" id="PS51462">
    <property type="entry name" value="NUDIX"/>
    <property type="match status" value="1"/>
</dbReference>
<dbReference type="InterPro" id="IPR020084">
    <property type="entry name" value="NUDIX_hydrolase_CS"/>
</dbReference>
<comment type="caution">
    <text evidence="4">The sequence shown here is derived from an EMBL/GenBank/DDBJ whole genome shotgun (WGS) entry which is preliminary data.</text>
</comment>
<gene>
    <name evidence="4" type="primary">nudJ</name>
    <name evidence="4" type="ORF">GCM10023333_42600</name>
</gene>
<dbReference type="PANTHER" id="PTHR43222">
    <property type="entry name" value="NUDIX HYDROLASE 23"/>
    <property type="match status" value="1"/>
</dbReference>
<protein>
    <submittedName>
        <fullName evidence="4">Phosphatase NudJ</fullName>
    </submittedName>
</protein>
<dbReference type="Proteomes" id="UP001499988">
    <property type="component" value="Unassembled WGS sequence"/>
</dbReference>
<keyword evidence="2" id="KW-0378">Hydrolase</keyword>
<dbReference type="Pfam" id="PF00293">
    <property type="entry name" value="NUDIX"/>
    <property type="match status" value="1"/>
</dbReference>
<evidence type="ECO:0000313" key="4">
    <source>
        <dbReference type="EMBL" id="GAA4903761.1"/>
    </source>
</evidence>
<keyword evidence="5" id="KW-1185">Reference proteome</keyword>
<accession>A0ABP9FJ68</accession>
<name>A0ABP9FJ68_9GAMM</name>
<evidence type="ECO:0000259" key="3">
    <source>
        <dbReference type="PROSITE" id="PS51462"/>
    </source>
</evidence>
<dbReference type="InterPro" id="IPR000086">
    <property type="entry name" value="NUDIX_hydrolase_dom"/>
</dbReference>
<dbReference type="Gene3D" id="3.90.79.10">
    <property type="entry name" value="Nucleoside Triphosphate Pyrophosphohydrolase"/>
    <property type="match status" value="1"/>
</dbReference>
<dbReference type="PROSITE" id="PS00893">
    <property type="entry name" value="NUDIX_BOX"/>
    <property type="match status" value="1"/>
</dbReference>
<evidence type="ECO:0000256" key="2">
    <source>
        <dbReference type="ARBA" id="ARBA00022801"/>
    </source>
</evidence>
<organism evidence="4 5">
    <name type="scientific">Ferrimonas pelagia</name>
    <dbReference type="NCBI Taxonomy" id="1177826"/>
    <lineage>
        <taxon>Bacteria</taxon>
        <taxon>Pseudomonadati</taxon>
        <taxon>Pseudomonadota</taxon>
        <taxon>Gammaproteobacteria</taxon>
        <taxon>Alteromonadales</taxon>
        <taxon>Ferrimonadaceae</taxon>
        <taxon>Ferrimonas</taxon>
    </lineage>
</organism>
<comment type="cofactor">
    <cofactor evidence="1">
        <name>Mg(2+)</name>
        <dbReference type="ChEBI" id="CHEBI:18420"/>
    </cofactor>
</comment>
<dbReference type="InterPro" id="IPR015797">
    <property type="entry name" value="NUDIX_hydrolase-like_dom_sf"/>
</dbReference>
<dbReference type="PANTHER" id="PTHR43222:SF11">
    <property type="entry name" value="PHOSPHATASE NUDJ"/>
    <property type="match status" value="1"/>
</dbReference>
<feature type="domain" description="Nudix hydrolase" evidence="3">
    <location>
        <begin position="6"/>
        <end position="133"/>
    </location>
</feature>